<comment type="caution">
    <text evidence="1">The sequence shown here is derived from an EMBL/GenBank/DDBJ whole genome shotgun (WGS) entry which is preliminary data.</text>
</comment>
<accession>A0AAV4IT11</accession>
<keyword evidence="1" id="KW-0255">Endonuclease</keyword>
<protein>
    <submittedName>
        <fullName evidence="1">Endonuclease-reverse transcriptase</fullName>
    </submittedName>
</protein>
<proteinExistence type="predicted"/>
<dbReference type="AlphaFoldDB" id="A0AAV4IT11"/>
<dbReference type="Proteomes" id="UP000762676">
    <property type="component" value="Unassembled WGS sequence"/>
</dbReference>
<keyword evidence="1" id="KW-0378">Hydrolase</keyword>
<dbReference type="GO" id="GO:0004519">
    <property type="term" value="F:endonuclease activity"/>
    <property type="evidence" value="ECO:0007669"/>
    <property type="project" value="UniProtKB-KW"/>
</dbReference>
<dbReference type="EMBL" id="BMAT01009742">
    <property type="protein sequence ID" value="GFS12913.1"/>
    <property type="molecule type" value="Genomic_DNA"/>
</dbReference>
<gene>
    <name evidence="1" type="ORF">ElyMa_004870900</name>
</gene>
<keyword evidence="2" id="KW-1185">Reference proteome</keyword>
<organism evidence="1 2">
    <name type="scientific">Elysia marginata</name>
    <dbReference type="NCBI Taxonomy" id="1093978"/>
    <lineage>
        <taxon>Eukaryota</taxon>
        <taxon>Metazoa</taxon>
        <taxon>Spiralia</taxon>
        <taxon>Lophotrochozoa</taxon>
        <taxon>Mollusca</taxon>
        <taxon>Gastropoda</taxon>
        <taxon>Heterobranchia</taxon>
        <taxon>Euthyneura</taxon>
        <taxon>Panpulmonata</taxon>
        <taxon>Sacoglossa</taxon>
        <taxon>Placobranchoidea</taxon>
        <taxon>Plakobranchidae</taxon>
        <taxon>Elysia</taxon>
    </lineage>
</organism>
<evidence type="ECO:0000313" key="1">
    <source>
        <dbReference type="EMBL" id="GFS12913.1"/>
    </source>
</evidence>
<keyword evidence="1" id="KW-0540">Nuclease</keyword>
<name>A0AAV4IT11_9GAST</name>
<reference evidence="1 2" key="1">
    <citation type="journal article" date="2021" name="Elife">
        <title>Chloroplast acquisition without the gene transfer in kleptoplastic sea slugs, Plakobranchus ocellatus.</title>
        <authorList>
            <person name="Maeda T."/>
            <person name="Takahashi S."/>
            <person name="Yoshida T."/>
            <person name="Shimamura S."/>
            <person name="Takaki Y."/>
            <person name="Nagai Y."/>
            <person name="Toyoda A."/>
            <person name="Suzuki Y."/>
            <person name="Arimoto A."/>
            <person name="Ishii H."/>
            <person name="Satoh N."/>
            <person name="Nishiyama T."/>
            <person name="Hasebe M."/>
            <person name="Maruyama T."/>
            <person name="Minagawa J."/>
            <person name="Obokata J."/>
            <person name="Shigenobu S."/>
        </authorList>
    </citation>
    <scope>NUCLEOTIDE SEQUENCE [LARGE SCALE GENOMIC DNA]</scope>
</reference>
<dbReference type="PANTHER" id="PTHR19446">
    <property type="entry name" value="REVERSE TRANSCRIPTASES"/>
    <property type="match status" value="1"/>
</dbReference>
<sequence length="154" mass="17565">MTLKKFEENNYEKVPPVTNSEMRKAINELASGKSPGADEIPIEILKDVGDEMITTITAATITAVCNAIWDKGVWPNRWKQSIYVLLPKKGDPRICSNNQTIALISHASKILLKIIQWRLESYKEKGKVYRRSRLHERAGYQRSNRKPKVDNGTI</sequence>
<evidence type="ECO:0000313" key="2">
    <source>
        <dbReference type="Proteomes" id="UP000762676"/>
    </source>
</evidence>